<dbReference type="RefSeq" id="XP_022577781.1">
    <property type="nucleotide sequence ID" value="XM_022727451.1"/>
</dbReference>
<dbReference type="Gene3D" id="2.60.120.200">
    <property type="match status" value="1"/>
</dbReference>
<proteinExistence type="predicted"/>
<reference evidence="2" key="1">
    <citation type="journal article" date="2017" name="Genome Biol.">
        <title>Comparative genomics reveals high biological diversity and specific adaptations in the industrially and medically important fungal genus Aspergillus.</title>
        <authorList>
            <person name="de Vries R.P."/>
            <person name="Riley R."/>
            <person name="Wiebenga A."/>
            <person name="Aguilar-Osorio G."/>
            <person name="Amillis S."/>
            <person name="Uchima C.A."/>
            <person name="Anderluh G."/>
            <person name="Asadollahi M."/>
            <person name="Askin M."/>
            <person name="Barry K."/>
            <person name="Battaglia E."/>
            <person name="Bayram O."/>
            <person name="Benocci T."/>
            <person name="Braus-Stromeyer S.A."/>
            <person name="Caldana C."/>
            <person name="Canovas D."/>
            <person name="Cerqueira G.C."/>
            <person name="Chen F."/>
            <person name="Chen W."/>
            <person name="Choi C."/>
            <person name="Clum A."/>
            <person name="Dos Santos R.A."/>
            <person name="Damasio A.R."/>
            <person name="Diallinas G."/>
            <person name="Emri T."/>
            <person name="Fekete E."/>
            <person name="Flipphi M."/>
            <person name="Freyberg S."/>
            <person name="Gallo A."/>
            <person name="Gournas C."/>
            <person name="Habgood R."/>
            <person name="Hainaut M."/>
            <person name="Harispe M.L."/>
            <person name="Henrissat B."/>
            <person name="Hilden K.S."/>
            <person name="Hope R."/>
            <person name="Hossain A."/>
            <person name="Karabika E."/>
            <person name="Karaffa L."/>
            <person name="Karanyi Z."/>
            <person name="Krasevec N."/>
            <person name="Kuo A."/>
            <person name="Kusch H."/>
            <person name="LaButti K."/>
            <person name="Lagendijk E.L."/>
            <person name="Lapidus A."/>
            <person name="Levasseur A."/>
            <person name="Lindquist E."/>
            <person name="Lipzen A."/>
            <person name="Logrieco A.F."/>
            <person name="MacCabe A."/>
            <person name="Maekelae M.R."/>
            <person name="Malavazi I."/>
            <person name="Melin P."/>
            <person name="Meyer V."/>
            <person name="Mielnichuk N."/>
            <person name="Miskei M."/>
            <person name="Molnar A.P."/>
            <person name="Mule G."/>
            <person name="Ngan C.Y."/>
            <person name="Orejas M."/>
            <person name="Orosz E."/>
            <person name="Ouedraogo J.P."/>
            <person name="Overkamp K.M."/>
            <person name="Park H.-S."/>
            <person name="Perrone G."/>
            <person name="Piumi F."/>
            <person name="Punt P.J."/>
            <person name="Ram A.F."/>
            <person name="Ramon A."/>
            <person name="Rauscher S."/>
            <person name="Record E."/>
            <person name="Riano-Pachon D.M."/>
            <person name="Robert V."/>
            <person name="Roehrig J."/>
            <person name="Ruller R."/>
            <person name="Salamov A."/>
            <person name="Salih N.S."/>
            <person name="Samson R.A."/>
            <person name="Sandor E."/>
            <person name="Sanguinetti M."/>
            <person name="Schuetze T."/>
            <person name="Sepcic K."/>
            <person name="Shelest E."/>
            <person name="Sherlock G."/>
            <person name="Sophianopoulou V."/>
            <person name="Squina F.M."/>
            <person name="Sun H."/>
            <person name="Susca A."/>
            <person name="Todd R.B."/>
            <person name="Tsang A."/>
            <person name="Unkles S.E."/>
            <person name="van de Wiele N."/>
            <person name="van Rossen-Uffink D."/>
            <person name="Oliveira J.V."/>
            <person name="Vesth T.C."/>
            <person name="Visser J."/>
            <person name="Yu J.-H."/>
            <person name="Zhou M."/>
            <person name="Andersen M.R."/>
            <person name="Archer D.B."/>
            <person name="Baker S.E."/>
            <person name="Benoit I."/>
            <person name="Brakhage A.A."/>
            <person name="Braus G.H."/>
            <person name="Fischer R."/>
            <person name="Frisvad J.C."/>
            <person name="Goldman G.H."/>
            <person name="Houbraken J."/>
            <person name="Oakley B."/>
            <person name="Pocsi I."/>
            <person name="Scazzocchio C."/>
            <person name="Seiboth B."/>
            <person name="vanKuyk P.A."/>
            <person name="Wortman J."/>
            <person name="Dyer P.S."/>
            <person name="Grigoriev I.V."/>
        </authorList>
    </citation>
    <scope>NUCLEOTIDE SEQUENCE [LARGE SCALE GENOMIC DNA]</scope>
    <source>
        <strain evidence="2">CBS 506.65</strain>
    </source>
</reference>
<dbReference type="PANTHER" id="PTHR35332:SF2">
    <property type="entry name" value="REGULATION OF ENOLASE PROTEIN 1"/>
    <property type="match status" value="1"/>
</dbReference>
<dbReference type="STRING" id="1073090.A0A1L9S7Z9"/>
<gene>
    <name evidence="1" type="ORF">ASPZODRAFT_19674</name>
</gene>
<dbReference type="Pfam" id="PF07081">
    <property type="entry name" value="DUF1349"/>
    <property type="match status" value="1"/>
</dbReference>
<accession>A0A1L9S7Z9</accession>
<dbReference type="InterPro" id="IPR009784">
    <property type="entry name" value="DUF1349"/>
</dbReference>
<evidence type="ECO:0000313" key="1">
    <source>
        <dbReference type="EMBL" id="OJJ43271.1"/>
    </source>
</evidence>
<keyword evidence="2" id="KW-1185">Reference proteome</keyword>
<protein>
    <submittedName>
        <fullName evidence="1">Uncharacterized protein</fullName>
    </submittedName>
</protein>
<dbReference type="PANTHER" id="PTHR35332">
    <property type="entry name" value="REGULATION OF ENOLASE PROTEIN 1"/>
    <property type="match status" value="1"/>
</dbReference>
<dbReference type="OrthoDB" id="42525at2759"/>
<dbReference type="EMBL" id="KV878353">
    <property type="protein sequence ID" value="OJJ43271.1"/>
    <property type="molecule type" value="Genomic_DNA"/>
</dbReference>
<dbReference type="VEuPathDB" id="FungiDB:ASPZODRAFT_19674"/>
<dbReference type="Proteomes" id="UP000184188">
    <property type="component" value="Unassembled WGS sequence"/>
</dbReference>
<organism evidence="1 2">
    <name type="scientific">Penicilliopsis zonata CBS 506.65</name>
    <dbReference type="NCBI Taxonomy" id="1073090"/>
    <lineage>
        <taxon>Eukaryota</taxon>
        <taxon>Fungi</taxon>
        <taxon>Dikarya</taxon>
        <taxon>Ascomycota</taxon>
        <taxon>Pezizomycotina</taxon>
        <taxon>Eurotiomycetes</taxon>
        <taxon>Eurotiomycetidae</taxon>
        <taxon>Eurotiales</taxon>
        <taxon>Aspergillaceae</taxon>
        <taxon>Penicilliopsis</taxon>
    </lineage>
</organism>
<name>A0A1L9S7Z9_9EURO</name>
<sequence>MSGSFKFINSEAPVPGDGGGLPAQFSVTAPPSTDVWAKPPATRPFNAPILYRSIPLAKFKRVRVAFNAAWKDLYDQGGLILLLDGADESKRKWVKSGIEFTHGKPHLSTVVKDRWADWSLLPVPSGGALATLEMVREDDGSLWVYLVEGVQKSPIREVTWVFDGEDDVECWVGVYAARPSEKKGDLEVHFGHLMIELLE</sequence>
<evidence type="ECO:0000313" key="2">
    <source>
        <dbReference type="Proteomes" id="UP000184188"/>
    </source>
</evidence>
<dbReference type="GeneID" id="34613915"/>
<dbReference type="AlphaFoldDB" id="A0A1L9S7Z9"/>